<dbReference type="InterPro" id="IPR033644">
    <property type="entry name" value="Ferrochelatase_C"/>
</dbReference>
<feature type="non-terminal residue" evidence="8">
    <location>
        <position position="1"/>
    </location>
</feature>
<dbReference type="EC" id="4.98.1.1" evidence="7"/>
<keyword evidence="6 7" id="KW-0627">Porphyrin biosynthesis</keyword>
<keyword evidence="5 7" id="KW-0456">Lyase</keyword>
<name>A0A9W8I5B3_9FUNG</name>
<comment type="similarity">
    <text evidence="2 7">Belongs to the ferrochelatase family.</text>
</comment>
<dbReference type="PROSITE" id="PS00534">
    <property type="entry name" value="FERROCHELATASE"/>
    <property type="match status" value="1"/>
</dbReference>
<gene>
    <name evidence="8" type="ORF">IWW36_003375</name>
</gene>
<comment type="function">
    <text evidence="7">Catalyzes the ferrous insertion into protoporphyrin IX.</text>
</comment>
<dbReference type="Pfam" id="PF00762">
    <property type="entry name" value="Ferrochelatase"/>
    <property type="match status" value="1"/>
</dbReference>
<keyword evidence="7" id="KW-0472">Membrane</keyword>
<keyword evidence="9" id="KW-1185">Reference proteome</keyword>
<evidence type="ECO:0000256" key="7">
    <source>
        <dbReference type="RuleBase" id="RU000607"/>
    </source>
</evidence>
<comment type="pathway">
    <text evidence="1 7">Porphyrin-containing compound metabolism; protoheme biosynthesis; protoheme from protoporphyrin-IX: step 1/1.</text>
</comment>
<comment type="subcellular location">
    <subcellularLocation>
        <location evidence="7">Mitochondrion inner membrane</location>
    </subcellularLocation>
</comment>
<dbReference type="InterPro" id="IPR019772">
    <property type="entry name" value="Ferrochelatase_AS"/>
</dbReference>
<evidence type="ECO:0000256" key="4">
    <source>
        <dbReference type="ARBA" id="ARBA00023133"/>
    </source>
</evidence>
<dbReference type="AlphaFoldDB" id="A0A9W8I5B3"/>
<dbReference type="InterPro" id="IPR001015">
    <property type="entry name" value="Ferrochelatase"/>
</dbReference>
<dbReference type="HAMAP" id="MF_00323">
    <property type="entry name" value="Ferrochelatase"/>
    <property type="match status" value="1"/>
</dbReference>
<keyword evidence="7" id="KW-0999">Mitochondrion inner membrane</keyword>
<evidence type="ECO:0000256" key="6">
    <source>
        <dbReference type="ARBA" id="ARBA00023244"/>
    </source>
</evidence>
<evidence type="ECO:0000313" key="9">
    <source>
        <dbReference type="Proteomes" id="UP001139887"/>
    </source>
</evidence>
<comment type="caution">
    <text evidence="8">The sequence shown here is derived from an EMBL/GenBank/DDBJ whole genome shotgun (WGS) entry which is preliminary data.</text>
</comment>
<dbReference type="CDD" id="cd00419">
    <property type="entry name" value="Ferrochelatase_C"/>
    <property type="match status" value="1"/>
</dbReference>
<keyword evidence="7" id="KW-0496">Mitochondrion</keyword>
<evidence type="ECO:0000256" key="3">
    <source>
        <dbReference type="ARBA" id="ARBA00023004"/>
    </source>
</evidence>
<reference evidence="8" key="1">
    <citation type="submission" date="2022-07" db="EMBL/GenBank/DDBJ databases">
        <title>Phylogenomic reconstructions and comparative analyses of Kickxellomycotina fungi.</title>
        <authorList>
            <person name="Reynolds N.K."/>
            <person name="Stajich J.E."/>
            <person name="Barry K."/>
            <person name="Grigoriev I.V."/>
            <person name="Crous P."/>
            <person name="Smith M.E."/>
        </authorList>
    </citation>
    <scope>NUCLEOTIDE SEQUENCE</scope>
    <source>
        <strain evidence="8">NRRL 1566</strain>
    </source>
</reference>
<dbReference type="NCBIfam" id="TIGR00109">
    <property type="entry name" value="hemH"/>
    <property type="match status" value="1"/>
</dbReference>
<evidence type="ECO:0000256" key="5">
    <source>
        <dbReference type="ARBA" id="ARBA00023239"/>
    </source>
</evidence>
<evidence type="ECO:0000256" key="1">
    <source>
        <dbReference type="ARBA" id="ARBA00004943"/>
    </source>
</evidence>
<organism evidence="8 9">
    <name type="scientific">Coemansia brasiliensis</name>
    <dbReference type="NCBI Taxonomy" id="2650707"/>
    <lineage>
        <taxon>Eukaryota</taxon>
        <taxon>Fungi</taxon>
        <taxon>Fungi incertae sedis</taxon>
        <taxon>Zoopagomycota</taxon>
        <taxon>Kickxellomycotina</taxon>
        <taxon>Kickxellomycetes</taxon>
        <taxon>Kickxellales</taxon>
        <taxon>Kickxellaceae</taxon>
        <taxon>Coemansia</taxon>
    </lineage>
</organism>
<dbReference type="Proteomes" id="UP001139887">
    <property type="component" value="Unassembled WGS sequence"/>
</dbReference>
<dbReference type="OrthoDB" id="1323at2759"/>
<proteinExistence type="inferred from homology"/>
<comment type="catalytic activity">
    <reaction evidence="7">
        <text>heme b + 2 H(+) = protoporphyrin IX + Fe(2+)</text>
        <dbReference type="Rhea" id="RHEA:22584"/>
        <dbReference type="ChEBI" id="CHEBI:15378"/>
        <dbReference type="ChEBI" id="CHEBI:29033"/>
        <dbReference type="ChEBI" id="CHEBI:57306"/>
        <dbReference type="ChEBI" id="CHEBI:60344"/>
        <dbReference type="EC" id="4.98.1.1"/>
    </reaction>
</comment>
<dbReference type="CDD" id="cd03411">
    <property type="entry name" value="Ferrochelatase_N"/>
    <property type="match status" value="1"/>
</dbReference>
<dbReference type="EMBL" id="JANBUW010000183">
    <property type="protein sequence ID" value="KAJ2848311.1"/>
    <property type="molecule type" value="Genomic_DNA"/>
</dbReference>
<evidence type="ECO:0000256" key="2">
    <source>
        <dbReference type="ARBA" id="ARBA00007718"/>
    </source>
</evidence>
<dbReference type="GO" id="GO:0004325">
    <property type="term" value="F:ferrochelatase activity"/>
    <property type="evidence" value="ECO:0007669"/>
    <property type="project" value="UniProtKB-UniRule"/>
</dbReference>
<protein>
    <recommendedName>
        <fullName evidence="7">Ferrochelatase</fullName>
        <ecNumber evidence="7">4.98.1.1</ecNumber>
    </recommendedName>
</protein>
<dbReference type="InterPro" id="IPR033659">
    <property type="entry name" value="Ferrochelatase_N"/>
</dbReference>
<dbReference type="GO" id="GO:0006783">
    <property type="term" value="P:heme biosynthetic process"/>
    <property type="evidence" value="ECO:0007669"/>
    <property type="project" value="UniProtKB-UniRule"/>
</dbReference>
<keyword evidence="4 7" id="KW-0350">Heme biosynthesis</keyword>
<dbReference type="Gene3D" id="3.40.50.1400">
    <property type="match status" value="2"/>
</dbReference>
<sequence length="373" mass="42114">NYSTDMRPRKLGILMMNMGGPRTQKDVEPFLSNIFSDRDIIKLPFQSILGPLIVRRRVEKVKQQYMQIGGGSPIEKWTRIQGQEMVKILDRTSAKTGPHHYYVGFRYTMPDMRQAVENMLNDGIDHVVAFTQYQQYSGTTTGSNLNELCRVQRQLDPQAKLRWSFIDRWGTHPKLISAFADRVEAQVRKLPQDMQSTTPVIFSAHSLPLNVVDRGDPYIAEVGGTVAYVVDELRRRGIANPYRLTWQSAVGPQRWMGPQTEFVIESYGARGHKSLVTVPIAFTSDHIETLFELDIEYGEVAEKAGITHYLRAEALNDHPPFVDALATVVKEHIDAGFPTSHQLLLADPGEESPQTALTRQWIAAQAQRVAAKA</sequence>
<evidence type="ECO:0000313" key="8">
    <source>
        <dbReference type="EMBL" id="KAJ2848311.1"/>
    </source>
</evidence>
<dbReference type="SUPFAM" id="SSF53800">
    <property type="entry name" value="Chelatase"/>
    <property type="match status" value="1"/>
</dbReference>
<dbReference type="GO" id="GO:0005743">
    <property type="term" value="C:mitochondrial inner membrane"/>
    <property type="evidence" value="ECO:0007669"/>
    <property type="project" value="UniProtKB-SubCell"/>
</dbReference>
<dbReference type="PANTHER" id="PTHR11108:SF1">
    <property type="entry name" value="FERROCHELATASE, MITOCHONDRIAL"/>
    <property type="match status" value="1"/>
</dbReference>
<keyword evidence="3 7" id="KW-0408">Iron</keyword>
<dbReference type="PANTHER" id="PTHR11108">
    <property type="entry name" value="FERROCHELATASE"/>
    <property type="match status" value="1"/>
</dbReference>
<accession>A0A9W8I5B3</accession>